<protein>
    <submittedName>
        <fullName evidence="2">RrF2 family transcriptional regulator</fullName>
    </submittedName>
</protein>
<evidence type="ECO:0000256" key="1">
    <source>
        <dbReference type="ARBA" id="ARBA00023125"/>
    </source>
</evidence>
<dbReference type="PANTHER" id="PTHR33221:SF5">
    <property type="entry name" value="HTH-TYPE TRANSCRIPTIONAL REGULATOR ISCR"/>
    <property type="match status" value="1"/>
</dbReference>
<dbReference type="GO" id="GO:0003700">
    <property type="term" value="F:DNA-binding transcription factor activity"/>
    <property type="evidence" value="ECO:0007669"/>
    <property type="project" value="TreeGrafter"/>
</dbReference>
<dbReference type="InterPro" id="IPR036390">
    <property type="entry name" value="WH_DNA-bd_sf"/>
</dbReference>
<dbReference type="EMBL" id="JAHLFP010000019">
    <property type="protein sequence ID" value="MBU3805810.1"/>
    <property type="molecule type" value="Genomic_DNA"/>
</dbReference>
<dbReference type="NCBIfam" id="TIGR00738">
    <property type="entry name" value="rrf2_super"/>
    <property type="match status" value="1"/>
</dbReference>
<dbReference type="InterPro" id="IPR000944">
    <property type="entry name" value="Tscrpt_reg_Rrf2"/>
</dbReference>
<accession>A0A948WR11</accession>
<name>A0A948WR11_9FIRM</name>
<evidence type="ECO:0000313" key="2">
    <source>
        <dbReference type="EMBL" id="MBU3805810.1"/>
    </source>
</evidence>
<dbReference type="AlphaFoldDB" id="A0A948WR11"/>
<gene>
    <name evidence="2" type="ORF">H9882_02820</name>
</gene>
<dbReference type="Gene3D" id="1.10.10.10">
    <property type="entry name" value="Winged helix-like DNA-binding domain superfamily/Winged helix DNA-binding domain"/>
    <property type="match status" value="1"/>
</dbReference>
<reference evidence="2" key="2">
    <citation type="submission" date="2021-04" db="EMBL/GenBank/DDBJ databases">
        <authorList>
            <person name="Gilroy R."/>
        </authorList>
    </citation>
    <scope>NUCLEOTIDE SEQUENCE</scope>
    <source>
        <strain evidence="2">B5_2728</strain>
    </source>
</reference>
<dbReference type="PROSITE" id="PS51197">
    <property type="entry name" value="HTH_RRF2_2"/>
    <property type="match status" value="1"/>
</dbReference>
<evidence type="ECO:0000313" key="3">
    <source>
        <dbReference type="Proteomes" id="UP000713596"/>
    </source>
</evidence>
<dbReference type="InterPro" id="IPR036388">
    <property type="entry name" value="WH-like_DNA-bd_sf"/>
</dbReference>
<sequence length="142" mass="15747">MLVSTKGRYALRVLIDMAEHQGQGYVTLKEIAKRQEISEKYLEVIVKVLVRNGFLVGVRGKGGGYRLAKSPDECTAADILALTEGSLAPVSCLEQDAPSCHRAAECRTLPLWKGLDDVIQNYLSQFTIADLAKQNQEYDYVI</sequence>
<keyword evidence="1" id="KW-0238">DNA-binding</keyword>
<reference evidence="2" key="1">
    <citation type="journal article" date="2021" name="PeerJ">
        <title>Extensive microbial diversity within the chicken gut microbiome revealed by metagenomics and culture.</title>
        <authorList>
            <person name="Gilroy R."/>
            <person name="Ravi A."/>
            <person name="Getino M."/>
            <person name="Pursley I."/>
            <person name="Horton D.L."/>
            <person name="Alikhan N.F."/>
            <person name="Baker D."/>
            <person name="Gharbi K."/>
            <person name="Hall N."/>
            <person name="Watson M."/>
            <person name="Adriaenssens E.M."/>
            <person name="Foster-Nyarko E."/>
            <person name="Jarju S."/>
            <person name="Secka A."/>
            <person name="Antonio M."/>
            <person name="Oren A."/>
            <person name="Chaudhuri R.R."/>
            <person name="La Ragione R."/>
            <person name="Hildebrand F."/>
            <person name="Pallen M.J."/>
        </authorList>
    </citation>
    <scope>NUCLEOTIDE SEQUENCE</scope>
    <source>
        <strain evidence="2">B5_2728</strain>
    </source>
</reference>
<comment type="caution">
    <text evidence="2">The sequence shown here is derived from an EMBL/GenBank/DDBJ whole genome shotgun (WGS) entry which is preliminary data.</text>
</comment>
<proteinExistence type="predicted"/>
<dbReference type="GO" id="GO:0005829">
    <property type="term" value="C:cytosol"/>
    <property type="evidence" value="ECO:0007669"/>
    <property type="project" value="TreeGrafter"/>
</dbReference>
<dbReference type="Proteomes" id="UP000713596">
    <property type="component" value="Unassembled WGS sequence"/>
</dbReference>
<organism evidence="2 3">
    <name type="scientific">Candidatus Allofournierella pullistercoris</name>
    <dbReference type="NCBI Taxonomy" id="2838597"/>
    <lineage>
        <taxon>Bacteria</taxon>
        <taxon>Bacillati</taxon>
        <taxon>Bacillota</taxon>
        <taxon>Clostridia</taxon>
        <taxon>Eubacteriales</taxon>
        <taxon>Oscillospiraceae</taxon>
        <taxon>Allofournierella</taxon>
    </lineage>
</organism>
<dbReference type="Pfam" id="PF02082">
    <property type="entry name" value="Rrf2"/>
    <property type="match status" value="1"/>
</dbReference>
<dbReference type="SUPFAM" id="SSF46785">
    <property type="entry name" value="Winged helix' DNA-binding domain"/>
    <property type="match status" value="1"/>
</dbReference>
<dbReference type="GO" id="GO:0003677">
    <property type="term" value="F:DNA binding"/>
    <property type="evidence" value="ECO:0007669"/>
    <property type="project" value="UniProtKB-KW"/>
</dbReference>
<dbReference type="PANTHER" id="PTHR33221">
    <property type="entry name" value="WINGED HELIX-TURN-HELIX TRANSCRIPTIONAL REGULATOR, RRF2 FAMILY"/>
    <property type="match status" value="1"/>
</dbReference>